<protein>
    <submittedName>
        <fullName evidence="2">Uncharacterized protein</fullName>
    </submittedName>
</protein>
<comment type="caution">
    <text evidence="2">The sequence shown here is derived from an EMBL/GenBank/DDBJ whole genome shotgun (WGS) entry which is preliminary data.</text>
</comment>
<dbReference type="OrthoDB" id="329202at2157"/>
<gene>
    <name evidence="2" type="ORF">ELS17_13435</name>
</gene>
<name>A0A482XXN1_9EURY</name>
<dbReference type="Proteomes" id="UP000292704">
    <property type="component" value="Unassembled WGS sequence"/>
</dbReference>
<dbReference type="STRING" id="222984.GCA_000731985_00050"/>
<keyword evidence="1" id="KW-0812">Transmembrane</keyword>
<evidence type="ECO:0000256" key="1">
    <source>
        <dbReference type="SAM" id="Phobius"/>
    </source>
</evidence>
<reference evidence="2 3" key="1">
    <citation type="submission" date="2019-02" db="EMBL/GenBank/DDBJ databases">
        <title>Genome analysis provides insights into bioremediation potentialities and Haloocin production by Natrinema altunense strain 4.1R isolated from Chott Douz in Tunisian desert.</title>
        <authorList>
            <person name="Najjari A."/>
            <person name="Youssef N."/>
            <person name="Ben Dhia O."/>
            <person name="Ferjani R."/>
            <person name="El Hidri D."/>
            <person name="Ouzari H.I."/>
            <person name="Cherif A."/>
        </authorList>
    </citation>
    <scope>NUCLEOTIDE SEQUENCE [LARGE SCALE GENOMIC DNA]</scope>
    <source>
        <strain evidence="2 3">4.1R</strain>
    </source>
</reference>
<dbReference type="Pfam" id="PF23930">
    <property type="entry name" value="DUF7268"/>
    <property type="match status" value="1"/>
</dbReference>
<evidence type="ECO:0000313" key="2">
    <source>
        <dbReference type="EMBL" id="RZH66783.1"/>
    </source>
</evidence>
<dbReference type="InterPro" id="IPR055692">
    <property type="entry name" value="DUF7268"/>
</dbReference>
<keyword evidence="1" id="KW-1133">Transmembrane helix</keyword>
<accession>A0A482XXN1</accession>
<dbReference type="RefSeq" id="WP_130171086.1">
    <property type="nucleotide sequence ID" value="NZ_SHMR01000007.1"/>
</dbReference>
<feature type="transmembrane region" description="Helical" evidence="1">
    <location>
        <begin position="102"/>
        <end position="124"/>
    </location>
</feature>
<evidence type="ECO:0000313" key="3">
    <source>
        <dbReference type="Proteomes" id="UP000292704"/>
    </source>
</evidence>
<organism evidence="2 3">
    <name type="scientific">Natrinema altunense</name>
    <dbReference type="NCBI Taxonomy" id="222984"/>
    <lineage>
        <taxon>Archaea</taxon>
        <taxon>Methanobacteriati</taxon>
        <taxon>Methanobacteriota</taxon>
        <taxon>Stenosarchaea group</taxon>
        <taxon>Halobacteria</taxon>
        <taxon>Halobacteriales</taxon>
        <taxon>Natrialbaceae</taxon>
        <taxon>Natrinema</taxon>
    </lineage>
</organism>
<dbReference type="AlphaFoldDB" id="A0A482XXN1"/>
<feature type="transmembrane region" description="Helical" evidence="1">
    <location>
        <begin position="21"/>
        <end position="45"/>
    </location>
</feature>
<sequence length="126" mass="12944">MPSTDSAVPVSRSRVERIRRLVVAAARWVTIGAALGAAISLALLIVWTPRAATDTAFALGALVLGFGVIAWSTAVGLGHTIEGMKAHLDVSAGWTEASAREAFFVVSWTGAGWVVAAAACSILLGV</sequence>
<keyword evidence="1" id="KW-0472">Membrane</keyword>
<dbReference type="EMBL" id="SHMR01000007">
    <property type="protein sequence ID" value="RZH66783.1"/>
    <property type="molecule type" value="Genomic_DNA"/>
</dbReference>
<feature type="transmembrane region" description="Helical" evidence="1">
    <location>
        <begin position="57"/>
        <end position="81"/>
    </location>
</feature>
<proteinExistence type="predicted"/>